<keyword evidence="4" id="KW-1185">Reference proteome</keyword>
<feature type="compositionally biased region" description="Polar residues" evidence="1">
    <location>
        <begin position="302"/>
        <end position="324"/>
    </location>
</feature>
<name>A0A1W2AZD1_9FIRM</name>
<dbReference type="Gene3D" id="3.30.750.140">
    <property type="match status" value="1"/>
</dbReference>
<feature type="region of interest" description="Disordered" evidence="1">
    <location>
        <begin position="15"/>
        <end position="55"/>
    </location>
</feature>
<dbReference type="InterPro" id="IPR021136">
    <property type="entry name" value="Flagellar_hook_control-like_C"/>
</dbReference>
<dbReference type="AlphaFoldDB" id="A0A1W2AZD1"/>
<organism evidence="3 4">
    <name type="scientific">Sporomusa malonica</name>
    <dbReference type="NCBI Taxonomy" id="112901"/>
    <lineage>
        <taxon>Bacteria</taxon>
        <taxon>Bacillati</taxon>
        <taxon>Bacillota</taxon>
        <taxon>Negativicutes</taxon>
        <taxon>Selenomonadales</taxon>
        <taxon>Sporomusaceae</taxon>
        <taxon>Sporomusa</taxon>
    </lineage>
</organism>
<dbReference type="InterPro" id="IPR038610">
    <property type="entry name" value="FliK-like_C_sf"/>
</dbReference>
<feature type="domain" description="Flagellar hook-length control protein-like C-terminal" evidence="2">
    <location>
        <begin position="389"/>
        <end position="460"/>
    </location>
</feature>
<dbReference type="Proteomes" id="UP000192738">
    <property type="component" value="Unassembled WGS sequence"/>
</dbReference>
<feature type="region of interest" description="Disordered" evidence="1">
    <location>
        <begin position="301"/>
        <end position="324"/>
    </location>
</feature>
<dbReference type="EMBL" id="FWXI01000006">
    <property type="protein sequence ID" value="SMC65954.1"/>
    <property type="molecule type" value="Genomic_DNA"/>
</dbReference>
<evidence type="ECO:0000313" key="3">
    <source>
        <dbReference type="EMBL" id="SMC65954.1"/>
    </source>
</evidence>
<evidence type="ECO:0000256" key="1">
    <source>
        <dbReference type="SAM" id="MobiDB-lite"/>
    </source>
</evidence>
<reference evidence="3 4" key="1">
    <citation type="submission" date="2017-04" db="EMBL/GenBank/DDBJ databases">
        <authorList>
            <person name="Afonso C.L."/>
            <person name="Miller P.J."/>
            <person name="Scott M.A."/>
            <person name="Spackman E."/>
            <person name="Goraichik I."/>
            <person name="Dimitrov K.M."/>
            <person name="Suarez D.L."/>
            <person name="Swayne D.E."/>
        </authorList>
    </citation>
    <scope>NUCLEOTIDE SEQUENCE [LARGE SCALE GENOMIC DNA]</scope>
    <source>
        <strain evidence="3 4">DSM 5090</strain>
    </source>
</reference>
<proteinExistence type="predicted"/>
<dbReference type="RefSeq" id="WP_084575425.1">
    <property type="nucleotide sequence ID" value="NZ_CP155572.1"/>
</dbReference>
<evidence type="ECO:0000259" key="2">
    <source>
        <dbReference type="Pfam" id="PF02120"/>
    </source>
</evidence>
<evidence type="ECO:0000313" key="4">
    <source>
        <dbReference type="Proteomes" id="UP000192738"/>
    </source>
</evidence>
<accession>A0A1W2AZD1</accession>
<sequence length="516" mass="55474">MNVALNMLKPNQMETSALPGKTVNPKTKSAQRTSFSDSLNNAVSQSNKTTQEKNQNTVEQLNAVEIKPLNTSIVPSGVANLVKKNLDSTTDQTGTDLSSILDINTPEADSVETAQSSPDMPIAINNSAIVVQMIIPVQTATDVADAPTESTTASIAAVSVNFSEAPVVSSGQNVQSLATLADNCDVVNSQINQTPDLLPSLHQSSKDQPTTARTENVILTNSPDQADPSSTLFETGIDQQPMQIKNMNAILTNSPDQADTSSTLLTTAVTESVLSKTIASDSMQAVDPNFIPVVSLQDKSSKQQFNSERQNESSTDQNLFTQPQVVQDTSADTVDIFTPHMIVQGMESLLAKSDTLGTTSVTETQQQPNSLTDIHQVVDQIVEQTKIISKPQNTEMIIKLKPEHLGELTLKVVIENGTVKASFHSDNTEVRSIIEASLPQLKQDLANNGLKVENVSVYAGLSQFSPNQDHDRSSRQQIIKLNNKKSSDDFIEAIGSENNSGKVTGLGTQSGVDYRI</sequence>
<dbReference type="CDD" id="cd17470">
    <property type="entry name" value="T3SS_Flik_C"/>
    <property type="match status" value="1"/>
</dbReference>
<dbReference type="OrthoDB" id="1676929at2"/>
<gene>
    <name evidence="3" type="ORF">SAMN04488500_106226</name>
</gene>
<dbReference type="Pfam" id="PF02120">
    <property type="entry name" value="Flg_hook"/>
    <property type="match status" value="1"/>
</dbReference>
<protein>
    <submittedName>
        <fullName evidence="3">Hook-length control protein FliK</fullName>
    </submittedName>
</protein>
<feature type="compositionally biased region" description="Polar residues" evidence="1">
    <location>
        <begin position="24"/>
        <end position="55"/>
    </location>
</feature>
<dbReference type="STRING" id="112901.SAMN04488500_106226"/>